<organism evidence="2 3">
    <name type="scientific">Deinococcus arboris</name>
    <dbReference type="NCBI Taxonomy" id="2682977"/>
    <lineage>
        <taxon>Bacteria</taxon>
        <taxon>Thermotogati</taxon>
        <taxon>Deinococcota</taxon>
        <taxon>Deinococci</taxon>
        <taxon>Deinococcales</taxon>
        <taxon>Deinococcaceae</taxon>
        <taxon>Deinococcus</taxon>
    </lineage>
</organism>
<protein>
    <submittedName>
        <fullName evidence="2">DinB family protein</fullName>
    </submittedName>
</protein>
<dbReference type="InterPro" id="IPR024775">
    <property type="entry name" value="DinB-like"/>
</dbReference>
<dbReference type="Gene3D" id="1.20.120.450">
    <property type="entry name" value="dinb family like domain"/>
    <property type="match status" value="1"/>
</dbReference>
<accession>A0A7C9HU34</accession>
<proteinExistence type="predicted"/>
<gene>
    <name evidence="2" type="ORF">GO986_20215</name>
</gene>
<reference evidence="2 3" key="1">
    <citation type="submission" date="2019-12" db="EMBL/GenBank/DDBJ databases">
        <title>Deinococcus sp. HMF7620 Genome sequencing and assembly.</title>
        <authorList>
            <person name="Kang H."/>
            <person name="Kim H."/>
            <person name="Joh K."/>
        </authorList>
    </citation>
    <scope>NUCLEOTIDE SEQUENCE [LARGE SCALE GENOMIC DNA]</scope>
    <source>
        <strain evidence="2 3">HMF7620</strain>
    </source>
</reference>
<dbReference type="SUPFAM" id="SSF109854">
    <property type="entry name" value="DinB/YfiT-like putative metalloenzymes"/>
    <property type="match status" value="1"/>
</dbReference>
<evidence type="ECO:0000259" key="1">
    <source>
        <dbReference type="Pfam" id="PF12867"/>
    </source>
</evidence>
<comment type="caution">
    <text evidence="2">The sequence shown here is derived from an EMBL/GenBank/DDBJ whole genome shotgun (WGS) entry which is preliminary data.</text>
</comment>
<evidence type="ECO:0000313" key="2">
    <source>
        <dbReference type="EMBL" id="MVN89069.1"/>
    </source>
</evidence>
<keyword evidence="3" id="KW-1185">Reference proteome</keyword>
<feature type="domain" description="DinB-like" evidence="1">
    <location>
        <begin position="33"/>
        <end position="146"/>
    </location>
</feature>
<name>A0A7C9HU34_9DEIO</name>
<dbReference type="EMBL" id="WQLB01000042">
    <property type="protein sequence ID" value="MVN89069.1"/>
    <property type="molecule type" value="Genomic_DNA"/>
</dbReference>
<dbReference type="Pfam" id="PF12867">
    <property type="entry name" value="DinB_2"/>
    <property type="match status" value="1"/>
</dbReference>
<dbReference type="Proteomes" id="UP000483286">
    <property type="component" value="Unassembled WGS sequence"/>
</dbReference>
<dbReference type="AlphaFoldDB" id="A0A7C9HU34"/>
<dbReference type="InterPro" id="IPR034660">
    <property type="entry name" value="DinB/YfiT-like"/>
</dbReference>
<sequence>MASSRRRRHVVSGVFGKATGNLFLGGPANVSWEQALKGLGAEDAARVPPGLPHSAAQVAAHVQFWQAWLLDAAAGQAPAWPEHASAGWPPPGDWAALRAELLAGQARLRELSRDPDFAAGTTPQGQPWAAMLVNFAGHGAYHLGQVVLVRQALGLWPPPGGGDTW</sequence>
<evidence type="ECO:0000313" key="3">
    <source>
        <dbReference type="Proteomes" id="UP000483286"/>
    </source>
</evidence>